<dbReference type="CDD" id="cd07714">
    <property type="entry name" value="RNaseJ_MBL-fold"/>
    <property type="match status" value="1"/>
</dbReference>
<protein>
    <submittedName>
        <fullName evidence="3">Hydrolase</fullName>
        <ecNumber evidence="3">3.1.-.-</ecNumber>
    </submittedName>
</protein>
<dbReference type="SUPFAM" id="SSF56281">
    <property type="entry name" value="Metallo-hydrolase/oxidoreductase"/>
    <property type="match status" value="1"/>
</dbReference>
<evidence type="ECO:0000259" key="2">
    <source>
        <dbReference type="Pfam" id="PF22505"/>
    </source>
</evidence>
<feature type="domain" description="Ribonuclease J C-terminal" evidence="1">
    <location>
        <begin position="452"/>
        <end position="549"/>
    </location>
</feature>
<dbReference type="Proteomes" id="UP000290243">
    <property type="component" value="Chromosome"/>
</dbReference>
<dbReference type="Pfam" id="PF22505">
    <property type="entry name" value="RNase_J_b_CASP"/>
    <property type="match status" value="1"/>
</dbReference>
<dbReference type="InterPro" id="IPR036866">
    <property type="entry name" value="RibonucZ/Hydroxyglut_hydro"/>
</dbReference>
<keyword evidence="3" id="KW-0378">Hydrolase</keyword>
<dbReference type="Gene3D" id="3.10.20.580">
    <property type="match status" value="1"/>
</dbReference>
<name>A0A449B4S8_9BACT</name>
<dbReference type="PANTHER" id="PTHR43694">
    <property type="entry name" value="RIBONUCLEASE J"/>
    <property type="match status" value="1"/>
</dbReference>
<dbReference type="Pfam" id="PF17770">
    <property type="entry name" value="RNase_J_C"/>
    <property type="match status" value="1"/>
</dbReference>
<dbReference type="Gene3D" id="3.60.15.10">
    <property type="entry name" value="Ribonuclease Z/Hydroxyacylglutathione hydrolase-like"/>
    <property type="match status" value="1"/>
</dbReference>
<organism evidence="3 4">
    <name type="scientific">Mycoplasmopsis maculosa</name>
    <dbReference type="NCBI Taxonomy" id="114885"/>
    <lineage>
        <taxon>Bacteria</taxon>
        <taxon>Bacillati</taxon>
        <taxon>Mycoplasmatota</taxon>
        <taxon>Mycoplasmoidales</taxon>
        <taxon>Metamycoplasmataceae</taxon>
        <taxon>Mycoplasmopsis</taxon>
    </lineage>
</organism>
<proteinExistence type="predicted"/>
<dbReference type="GO" id="GO:0016787">
    <property type="term" value="F:hydrolase activity"/>
    <property type="evidence" value="ECO:0007669"/>
    <property type="project" value="UniProtKB-KW"/>
</dbReference>
<dbReference type="InterPro" id="IPR042173">
    <property type="entry name" value="RNase_J_2"/>
</dbReference>
<dbReference type="PANTHER" id="PTHR43694:SF1">
    <property type="entry name" value="RIBONUCLEASE J"/>
    <property type="match status" value="1"/>
</dbReference>
<keyword evidence="4" id="KW-1185">Reference proteome</keyword>
<dbReference type="RefSeq" id="WP_129646796.1">
    <property type="nucleotide sequence ID" value="NZ_LR215037.1"/>
</dbReference>
<accession>A0A449B4S8</accession>
<dbReference type="Gene3D" id="3.40.50.10710">
    <property type="entry name" value="Metallo-hydrolase/oxidoreductase"/>
    <property type="match status" value="1"/>
</dbReference>
<dbReference type="KEGG" id="mmau:NCTC10168_00502"/>
<evidence type="ECO:0000313" key="3">
    <source>
        <dbReference type="EMBL" id="VEU75576.1"/>
    </source>
</evidence>
<dbReference type="InterPro" id="IPR041636">
    <property type="entry name" value="RNase_J_C"/>
</dbReference>
<evidence type="ECO:0000259" key="1">
    <source>
        <dbReference type="Pfam" id="PF17770"/>
    </source>
</evidence>
<sequence>MNDINIFALGGLDENGKNCYIFEWNSKIYVVNSGTKIPINSNNGIDTLIPNFSYLEKHKDRIEGIFITDVKNESFSALPWLLMKIPNLKIYTSSLNKILILDRLSKYKISNASNRIIVLDKTIKVGEIFVKPLDLAGSMPGHIGLDFITPDGDVVFMFNFVEGNLGVYGNLNFEQLGKNNFSKRKILALIVDSGRANYNGKAIDKIQLPQSIKEAFLAAKSDSRIIVGAYDEEMYALSQILELAIQTDRPIITYGKTYGQVLNIIKKAKPDLPMPKILDYKYSNKIKNAVILVTGATERLHARFLRITDNKDVYLKLSKTDTVLMIAPAINGLESLEAVALDEIARITPKIIDITATEFYRHRPAREDLIKLVNILKPTFIIPVQGLYRYLNEATRYISSECQVNPKNILLMQNGQVAHIKGNKLVSTKGKIKEVGDIIIDGFGVGDISSEVINEREVLGREGVILIAARYSPKTKLITGKIQINYVGVIDKEEKKQANELIKSLILNLIETDKFEGIKDLQNKIRQIVRKKIFKTYNKEPIVAVNFTQVQ</sequence>
<dbReference type="InterPro" id="IPR055132">
    <property type="entry name" value="RNase_J_b_CASP"/>
</dbReference>
<gene>
    <name evidence="3" type="primary">rnjB</name>
    <name evidence="3" type="ORF">NCTC10168_00502</name>
</gene>
<dbReference type="OrthoDB" id="401053at2"/>
<reference evidence="3 4" key="1">
    <citation type="submission" date="2019-01" db="EMBL/GenBank/DDBJ databases">
        <authorList>
            <consortium name="Pathogen Informatics"/>
        </authorList>
    </citation>
    <scope>NUCLEOTIDE SEQUENCE [LARGE SCALE GENOMIC DNA]</scope>
    <source>
        <strain evidence="3 4">NCTC10168</strain>
    </source>
</reference>
<dbReference type="EC" id="3.1.-.-" evidence="3"/>
<feature type="domain" description="Ribonuclease J beta-CASP" evidence="2">
    <location>
        <begin position="223"/>
        <end position="334"/>
    </location>
</feature>
<dbReference type="AlphaFoldDB" id="A0A449B4S8"/>
<dbReference type="EMBL" id="LR215037">
    <property type="protein sequence ID" value="VEU75576.1"/>
    <property type="molecule type" value="Genomic_DNA"/>
</dbReference>
<evidence type="ECO:0000313" key="4">
    <source>
        <dbReference type="Proteomes" id="UP000290243"/>
    </source>
</evidence>